<evidence type="ECO:0000313" key="2">
    <source>
        <dbReference type="EMBL" id="EYF02484.1"/>
    </source>
</evidence>
<feature type="compositionally biased region" description="Basic and acidic residues" evidence="1">
    <location>
        <begin position="356"/>
        <end position="365"/>
    </location>
</feature>
<dbReference type="Proteomes" id="UP000019678">
    <property type="component" value="Unassembled WGS sequence"/>
</dbReference>
<comment type="caution">
    <text evidence="2">The sequence shown here is derived from an EMBL/GenBank/DDBJ whole genome shotgun (WGS) entry which is preliminary data.</text>
</comment>
<keyword evidence="3" id="KW-1185">Reference proteome</keyword>
<feature type="region of interest" description="Disordered" evidence="1">
    <location>
        <begin position="286"/>
        <end position="386"/>
    </location>
</feature>
<feature type="compositionally biased region" description="Low complexity" evidence="1">
    <location>
        <begin position="340"/>
        <end position="352"/>
    </location>
</feature>
<evidence type="ECO:0000313" key="3">
    <source>
        <dbReference type="Proteomes" id="UP000019678"/>
    </source>
</evidence>
<evidence type="ECO:0000256" key="1">
    <source>
        <dbReference type="SAM" id="MobiDB-lite"/>
    </source>
</evidence>
<proteinExistence type="predicted"/>
<sequence>MVDALRARARIAVVKGGAAALLRELHLVMVEDVAALFRLARTGGRAALAEGTGALGERIGQTLRDSEHVEDIFVDGPTLRQEAAEALRKALEEAVRASAAAQAEAAAMPAATTERSGLSPVQVRLDTLGYVAATVSKRAPEASLREALARAADDVGGALMAFDAAARAASFALDEDDPDARLELEEAIEDELSAFVQGGLVALPTVIRRVDLGSPVAPEERATLRRRFDAAAARTLLRSGCGAAWELEDARTLKVTLTPLSEQDALHADHHVSLFAREIAALPSFEGSRRKEDERAGSDVDAPAYGESGFESVEETVVTGGEAPHAPGYGAPEAEEAKTDATTTATRAPTQRGARRASEKDEGKGAPKNGGAGSEVGPGKPATRPR</sequence>
<name>A0A017SZS8_9BACT</name>
<reference evidence="2 3" key="1">
    <citation type="submission" date="2013-05" db="EMBL/GenBank/DDBJ databases">
        <title>Genome assembly of Chondromyces apiculatus DSM 436.</title>
        <authorList>
            <person name="Sharma G."/>
            <person name="Khatri I."/>
            <person name="Kaur C."/>
            <person name="Mayilraj S."/>
            <person name="Subramanian S."/>
        </authorList>
    </citation>
    <scope>NUCLEOTIDE SEQUENCE [LARGE SCALE GENOMIC DNA]</scope>
    <source>
        <strain evidence="2 3">DSM 436</strain>
    </source>
</reference>
<gene>
    <name evidence="2" type="ORF">CAP_7106</name>
</gene>
<dbReference type="EMBL" id="ASRX01000060">
    <property type="protein sequence ID" value="EYF02484.1"/>
    <property type="molecule type" value="Genomic_DNA"/>
</dbReference>
<dbReference type="AlphaFoldDB" id="A0A017SZS8"/>
<organism evidence="2 3">
    <name type="scientific">Chondromyces apiculatus DSM 436</name>
    <dbReference type="NCBI Taxonomy" id="1192034"/>
    <lineage>
        <taxon>Bacteria</taxon>
        <taxon>Pseudomonadati</taxon>
        <taxon>Myxococcota</taxon>
        <taxon>Polyangia</taxon>
        <taxon>Polyangiales</taxon>
        <taxon>Polyangiaceae</taxon>
        <taxon>Chondromyces</taxon>
    </lineage>
</organism>
<feature type="compositionally biased region" description="Low complexity" evidence="1">
    <location>
        <begin position="306"/>
        <end position="332"/>
    </location>
</feature>
<feature type="compositionally biased region" description="Basic and acidic residues" evidence="1">
    <location>
        <begin position="287"/>
        <end position="298"/>
    </location>
</feature>
<accession>A0A017SZS8</accession>
<protein>
    <submittedName>
        <fullName evidence="2">Uncharacterized protein</fullName>
    </submittedName>
</protein>